<evidence type="ECO:0000313" key="3">
    <source>
        <dbReference type="EMBL" id="RZF35884.1"/>
    </source>
</evidence>
<feature type="compositionally biased region" description="Basic residues" evidence="1">
    <location>
        <begin position="446"/>
        <end position="458"/>
    </location>
</feature>
<dbReference type="Proteomes" id="UP000291343">
    <property type="component" value="Unassembled WGS sequence"/>
</dbReference>
<dbReference type="InterPro" id="IPR003593">
    <property type="entry name" value="AAA+_ATPase"/>
</dbReference>
<dbReference type="Gene3D" id="3.40.50.300">
    <property type="entry name" value="P-loop containing nucleotide triphosphate hydrolases"/>
    <property type="match status" value="1"/>
</dbReference>
<comment type="caution">
    <text evidence="3">The sequence shown here is derived from an EMBL/GenBank/DDBJ whole genome shotgun (WGS) entry which is preliminary data.</text>
</comment>
<dbReference type="FunCoup" id="A0A482WQS9">
    <property type="interactions" value="150"/>
</dbReference>
<proteinExistence type="predicted"/>
<dbReference type="Pfam" id="PF03215">
    <property type="entry name" value="Rad17"/>
    <property type="match status" value="1"/>
</dbReference>
<feature type="compositionally biased region" description="Polar residues" evidence="1">
    <location>
        <begin position="213"/>
        <end position="232"/>
    </location>
</feature>
<feature type="compositionally biased region" description="Low complexity" evidence="1">
    <location>
        <begin position="127"/>
        <end position="146"/>
    </location>
</feature>
<dbReference type="STRING" id="195883.A0A482WQS9"/>
<dbReference type="AlphaFoldDB" id="A0A482WQS9"/>
<keyword evidence="4" id="KW-1185">Reference proteome</keyword>
<dbReference type="OrthoDB" id="9996895at2759"/>
<protein>
    <recommendedName>
        <fullName evidence="2">AAA+ ATPase domain-containing protein</fullName>
    </recommendedName>
</protein>
<dbReference type="CDD" id="cd00009">
    <property type="entry name" value="AAA"/>
    <property type="match status" value="1"/>
</dbReference>
<dbReference type="PANTHER" id="PTHR23389">
    <property type="entry name" value="CHROMOSOME TRANSMISSION FIDELITY FACTOR 18"/>
    <property type="match status" value="1"/>
</dbReference>
<dbReference type="SMART" id="SM00382">
    <property type="entry name" value="AAA"/>
    <property type="match status" value="1"/>
</dbReference>
<dbReference type="Gene3D" id="1.10.8.60">
    <property type="match status" value="1"/>
</dbReference>
<feature type="region of interest" description="Disordered" evidence="1">
    <location>
        <begin position="76"/>
        <end position="146"/>
    </location>
</feature>
<feature type="compositionally biased region" description="Basic residues" evidence="1">
    <location>
        <begin position="35"/>
        <end position="46"/>
    </location>
</feature>
<dbReference type="SUPFAM" id="SSF52540">
    <property type="entry name" value="P-loop containing nucleoside triphosphate hydrolases"/>
    <property type="match status" value="1"/>
</dbReference>
<dbReference type="GO" id="GO:0061860">
    <property type="term" value="F:DNA clamp unloader activity"/>
    <property type="evidence" value="ECO:0007669"/>
    <property type="project" value="TreeGrafter"/>
</dbReference>
<feature type="compositionally biased region" description="Acidic residues" evidence="1">
    <location>
        <begin position="168"/>
        <end position="189"/>
    </location>
</feature>
<reference evidence="3 4" key="1">
    <citation type="journal article" date="2017" name="Gigascience">
        <title>Genome sequence of the small brown planthopper, Laodelphax striatellus.</title>
        <authorList>
            <person name="Zhu J."/>
            <person name="Jiang F."/>
            <person name="Wang X."/>
            <person name="Yang P."/>
            <person name="Bao Y."/>
            <person name="Zhao W."/>
            <person name="Wang W."/>
            <person name="Lu H."/>
            <person name="Wang Q."/>
            <person name="Cui N."/>
            <person name="Li J."/>
            <person name="Chen X."/>
            <person name="Luo L."/>
            <person name="Yu J."/>
            <person name="Kang L."/>
            <person name="Cui F."/>
        </authorList>
    </citation>
    <scope>NUCLEOTIDE SEQUENCE [LARGE SCALE GENOMIC DNA]</scope>
    <source>
        <strain evidence="3">Lst14</strain>
    </source>
</reference>
<feature type="compositionally biased region" description="Basic residues" evidence="1">
    <location>
        <begin position="193"/>
        <end position="204"/>
    </location>
</feature>
<feature type="compositionally biased region" description="Low complexity" evidence="1">
    <location>
        <begin position="284"/>
        <end position="294"/>
    </location>
</feature>
<feature type="region of interest" description="Disordered" evidence="1">
    <location>
        <begin position="261"/>
        <end position="298"/>
    </location>
</feature>
<evidence type="ECO:0000256" key="1">
    <source>
        <dbReference type="SAM" id="MobiDB-lite"/>
    </source>
</evidence>
<feature type="compositionally biased region" description="Basic and acidic residues" evidence="1">
    <location>
        <begin position="88"/>
        <end position="97"/>
    </location>
</feature>
<feature type="domain" description="AAA+ ATPase" evidence="2">
    <location>
        <begin position="732"/>
        <end position="885"/>
    </location>
</feature>
<feature type="region of interest" description="Disordered" evidence="1">
    <location>
        <begin position="167"/>
        <end position="236"/>
    </location>
</feature>
<dbReference type="PANTHER" id="PTHR23389:SF21">
    <property type="entry name" value="ATPASE FAMILY AAA DOMAIN-CONTAINING PROTEIN 5"/>
    <property type="match status" value="1"/>
</dbReference>
<dbReference type="InterPro" id="IPR027417">
    <property type="entry name" value="P-loop_NTPase"/>
</dbReference>
<dbReference type="EMBL" id="QKKF02027359">
    <property type="protein sequence ID" value="RZF35884.1"/>
    <property type="molecule type" value="Genomic_DNA"/>
</dbReference>
<gene>
    <name evidence="3" type="ORF">LSTR_LSTR013165</name>
</gene>
<evidence type="ECO:0000313" key="4">
    <source>
        <dbReference type="Proteomes" id="UP000291343"/>
    </source>
</evidence>
<evidence type="ECO:0000259" key="2">
    <source>
        <dbReference type="SMART" id="SM00382"/>
    </source>
</evidence>
<organism evidence="3 4">
    <name type="scientific">Laodelphax striatellus</name>
    <name type="common">Small brown planthopper</name>
    <name type="synonym">Delphax striatella</name>
    <dbReference type="NCBI Taxonomy" id="195883"/>
    <lineage>
        <taxon>Eukaryota</taxon>
        <taxon>Metazoa</taxon>
        <taxon>Ecdysozoa</taxon>
        <taxon>Arthropoda</taxon>
        <taxon>Hexapoda</taxon>
        <taxon>Insecta</taxon>
        <taxon>Pterygota</taxon>
        <taxon>Neoptera</taxon>
        <taxon>Paraneoptera</taxon>
        <taxon>Hemiptera</taxon>
        <taxon>Auchenorrhyncha</taxon>
        <taxon>Fulgoroidea</taxon>
        <taxon>Delphacidae</taxon>
        <taxon>Criomorphinae</taxon>
        <taxon>Laodelphax</taxon>
    </lineage>
</organism>
<feature type="region of interest" description="Disordered" evidence="1">
    <location>
        <begin position="385"/>
        <end position="467"/>
    </location>
</feature>
<dbReference type="InParanoid" id="A0A482WQS9"/>
<feature type="compositionally biased region" description="Basic and acidic residues" evidence="1">
    <location>
        <begin position="413"/>
        <end position="423"/>
    </location>
</feature>
<sequence length="1166" mass="129452">MKDLTHYFNSPSPLSKKPEASPTENEDLAEEKTPKMNKKVRKKRLKLDKLTPPEAEDNKQQGEVVLDVGAEIVVETEKVNGDSSVADNEVRSDTGSERKKKKRKLSPSCEDTSKRTKRKVAKGRLKIINIPSNSPGSLNSSQPSDSSLARDILVNSLVVDKLSSLVGDNEDINDDYGYEIEDDSDEDEDYNSKKVKRKKKRKSAKSTSVENGGVSSETVSTPLRNGTESSETIIEVEPVSEKRNSLFMYYSKVDKNVQNKERMSEKIKVQALVHTPPSEKRRSSSNSNNTSSSSAKSILRKKFSRLQRELMKASDNIEIVSSEEIVQSQTSELLLNGDCDSLSQNVRSNCDNLLSDDSKKCVTAELETRAFNDLKIKINSKLAKSDSVNTEDELRNENESPNSNAKTASNTLSKEDSNVLSEKRLRKPNPKYSDTVDESEKPSEKAKKKVKNVKKQSKMKISPPCPIVDLDESSNDSVCEARVVRESTTNRNLNKSAKISLNDKSAGLMAKFLGKSLVSSPKETVSKIVKVDPSVLIARQKFLKSGLPDDFRQKIASQIEEVIADPPPFPSVSHIQQRDPMRLIWNIPEPQLKLGPSPTVDLELSPDWQTLFPDGQNDSSSELSDNAGEPIKKIKNKSFIKDFLRTKANTQLAINERWTLMKTLKSAGVVSACWTDIYKPKSSGDILGNKSCVERFKVWLETYKNTAVKPTGEEGSSDEFIHSSDESSSMPNERICIISGPVGCGKTSTVYAVAQELGYKVLEVNASHNRNGKKVTADLSEATQSHQVEHGSLKDIFSNGRKVKKKKTKNKASSNDVSSKKKSLILVEDADLLFEGFDEGFIPAIAALSLTSKRPMVFTVNNKKAQHFSKFVKPSDLMLEFHRPTSSILASWLQLIAMAEGIHLDDSHADLLANWSNNDIRKSLVQLQFLAQSCEDTAKWPIYIDRIRFPSAIMKGDSTKAADVLDKNDVTASSINKSDDVTTKNDVITPSVSKLDDVTRTSKSEMIASLRSLARRSDSLVVSDLLMTSLQEASDRSRDPCPRPEVCVCRDSTALSETAAPLARSSGRQTNCFVETLLKHVGSCVASDVRCPKKRWKSDNNLKTALPLMVRCSHATIYSDYLPTLRFFGQCEDLRLSAYTRRNRNFNYLQGLGVNTSDGLTFDAFL</sequence>
<feature type="compositionally biased region" description="Basic and acidic residues" evidence="1">
    <location>
        <begin position="47"/>
        <end position="60"/>
    </location>
</feature>
<feature type="compositionally biased region" description="Basic residues" evidence="1">
    <location>
        <begin position="115"/>
        <end position="125"/>
    </location>
</feature>
<feature type="region of interest" description="Disordered" evidence="1">
    <location>
        <begin position="1"/>
        <end position="64"/>
    </location>
</feature>
<name>A0A482WQS9_LAOST</name>
<accession>A0A482WQS9</accession>
<dbReference type="GO" id="GO:0003677">
    <property type="term" value="F:DNA binding"/>
    <property type="evidence" value="ECO:0007669"/>
    <property type="project" value="TreeGrafter"/>
</dbReference>
<dbReference type="GO" id="GO:0005634">
    <property type="term" value="C:nucleus"/>
    <property type="evidence" value="ECO:0007669"/>
    <property type="project" value="TreeGrafter"/>
</dbReference>
<feature type="compositionally biased region" description="Polar residues" evidence="1">
    <location>
        <begin position="399"/>
        <end position="412"/>
    </location>
</feature>